<dbReference type="PANTHER" id="PTHR44755:SF8">
    <property type="entry name" value="RECEPTOR LIGAND BINDING REGION DOMAIN-CONTAINING PROTEIN"/>
    <property type="match status" value="1"/>
</dbReference>
<keyword evidence="4" id="KW-1003">Cell membrane</keyword>
<dbReference type="GO" id="GO:0000166">
    <property type="term" value="F:nucleotide binding"/>
    <property type="evidence" value="ECO:0007669"/>
    <property type="project" value="UniProtKB-KW"/>
</dbReference>
<dbReference type="GO" id="GO:0038023">
    <property type="term" value="F:signaling receptor activity"/>
    <property type="evidence" value="ECO:0007669"/>
    <property type="project" value="TreeGrafter"/>
</dbReference>
<dbReference type="InParanoid" id="G0MNI8"/>
<dbReference type="Gene3D" id="3.40.50.2300">
    <property type="match status" value="1"/>
</dbReference>
<evidence type="ECO:0000313" key="16">
    <source>
        <dbReference type="EMBL" id="EGT38913.1"/>
    </source>
</evidence>
<evidence type="ECO:0000256" key="9">
    <source>
        <dbReference type="ARBA" id="ARBA00023136"/>
    </source>
</evidence>
<dbReference type="STRING" id="135651.G0MNI8"/>
<evidence type="ECO:0000256" key="6">
    <source>
        <dbReference type="ARBA" id="ARBA00022729"/>
    </source>
</evidence>
<evidence type="ECO:0000256" key="5">
    <source>
        <dbReference type="ARBA" id="ARBA00022692"/>
    </source>
</evidence>
<protein>
    <recommendedName>
        <fullName evidence="3">guanylate cyclase</fullName>
        <ecNumber evidence="3">4.6.1.2</ecNumber>
    </recommendedName>
</protein>
<evidence type="ECO:0000256" key="13">
    <source>
        <dbReference type="ARBA" id="ARBA00023293"/>
    </source>
</evidence>
<comment type="subcellular location">
    <subcellularLocation>
        <location evidence="2">Cell membrane</location>
        <topology evidence="2">Single-pass type I membrane protein</topology>
    </subcellularLocation>
</comment>
<dbReference type="GO" id="GO:0004383">
    <property type="term" value="F:guanylate cyclase activity"/>
    <property type="evidence" value="ECO:0007669"/>
    <property type="project" value="UniProtKB-EC"/>
</dbReference>
<evidence type="ECO:0000256" key="3">
    <source>
        <dbReference type="ARBA" id="ARBA00012202"/>
    </source>
</evidence>
<dbReference type="EMBL" id="GL379804">
    <property type="protein sequence ID" value="EGT38913.1"/>
    <property type="molecule type" value="Genomic_DNA"/>
</dbReference>
<keyword evidence="8 14" id="KW-1133">Transmembrane helix</keyword>
<keyword evidence="9 14" id="KW-0472">Membrane</keyword>
<dbReference type="CDD" id="cd06352">
    <property type="entry name" value="PBP1_NPR_GC-like"/>
    <property type="match status" value="1"/>
</dbReference>
<keyword evidence="17" id="KW-1185">Reference proteome</keyword>
<dbReference type="OrthoDB" id="5858212at2759"/>
<evidence type="ECO:0000256" key="11">
    <source>
        <dbReference type="ARBA" id="ARBA00023180"/>
    </source>
</evidence>
<keyword evidence="7" id="KW-0547">Nucleotide-binding</keyword>
<dbReference type="GO" id="GO:0007165">
    <property type="term" value="P:signal transduction"/>
    <property type="evidence" value="ECO:0007669"/>
    <property type="project" value="TreeGrafter"/>
</dbReference>
<evidence type="ECO:0000256" key="8">
    <source>
        <dbReference type="ARBA" id="ARBA00022989"/>
    </source>
</evidence>
<dbReference type="EC" id="4.6.1.2" evidence="3"/>
<dbReference type="SUPFAM" id="SSF53822">
    <property type="entry name" value="Periplasmic binding protein-like I"/>
    <property type="match status" value="1"/>
</dbReference>
<dbReference type="eggNOG" id="KOG1023">
    <property type="taxonomic scope" value="Eukaryota"/>
</dbReference>
<evidence type="ECO:0000259" key="15">
    <source>
        <dbReference type="Pfam" id="PF01094"/>
    </source>
</evidence>
<accession>G0MNI8</accession>
<evidence type="ECO:0000256" key="2">
    <source>
        <dbReference type="ARBA" id="ARBA00004251"/>
    </source>
</evidence>
<keyword evidence="11" id="KW-0325">Glycoprotein</keyword>
<feature type="domain" description="Receptor ligand binding region" evidence="15">
    <location>
        <begin position="100"/>
        <end position="295"/>
    </location>
</feature>
<evidence type="ECO:0000256" key="12">
    <source>
        <dbReference type="ARBA" id="ARBA00023239"/>
    </source>
</evidence>
<dbReference type="InterPro" id="IPR028082">
    <property type="entry name" value="Peripla_BP_I"/>
</dbReference>
<gene>
    <name evidence="16" type="ORF">CAEBREN_30483</name>
</gene>
<feature type="transmembrane region" description="Helical" evidence="14">
    <location>
        <begin position="7"/>
        <end position="30"/>
    </location>
</feature>
<evidence type="ECO:0000256" key="1">
    <source>
        <dbReference type="ARBA" id="ARBA00001436"/>
    </source>
</evidence>
<evidence type="ECO:0000256" key="4">
    <source>
        <dbReference type="ARBA" id="ARBA00022475"/>
    </source>
</evidence>
<organism evidence="17">
    <name type="scientific">Caenorhabditis brenneri</name>
    <name type="common">Nematode worm</name>
    <dbReference type="NCBI Taxonomy" id="135651"/>
    <lineage>
        <taxon>Eukaryota</taxon>
        <taxon>Metazoa</taxon>
        <taxon>Ecdysozoa</taxon>
        <taxon>Nematoda</taxon>
        <taxon>Chromadorea</taxon>
        <taxon>Rhabditida</taxon>
        <taxon>Rhabditina</taxon>
        <taxon>Rhabditomorpha</taxon>
        <taxon>Rhabditoidea</taxon>
        <taxon>Rhabditidae</taxon>
        <taxon>Peloderinae</taxon>
        <taxon>Caenorhabditis</taxon>
    </lineage>
</organism>
<dbReference type="HOGENOM" id="CLU_662630_0_0_1"/>
<evidence type="ECO:0000313" key="17">
    <source>
        <dbReference type="Proteomes" id="UP000008068"/>
    </source>
</evidence>
<dbReference type="Pfam" id="PF01094">
    <property type="entry name" value="ANF_receptor"/>
    <property type="match status" value="1"/>
</dbReference>
<proteinExistence type="predicted"/>
<dbReference type="InterPro" id="IPR001828">
    <property type="entry name" value="ANF_lig-bd_rcpt"/>
</dbReference>
<dbReference type="InterPro" id="IPR052612">
    <property type="entry name" value="ANP_Clearance_Receptor"/>
</dbReference>
<dbReference type="AlphaFoldDB" id="G0MNI8"/>
<evidence type="ECO:0000256" key="10">
    <source>
        <dbReference type="ARBA" id="ARBA00023170"/>
    </source>
</evidence>
<reference evidence="17" key="1">
    <citation type="submission" date="2011-07" db="EMBL/GenBank/DDBJ databases">
        <authorList>
            <consortium name="Caenorhabditis brenneri Sequencing and Analysis Consortium"/>
            <person name="Wilson R.K."/>
        </authorList>
    </citation>
    <scope>NUCLEOTIDE SEQUENCE [LARGE SCALE GENOMIC DNA]</scope>
    <source>
        <strain evidence="17">PB2801</strain>
    </source>
</reference>
<keyword evidence="10" id="KW-0675">Receptor</keyword>
<name>G0MNI8_CAEBE</name>
<dbReference type="PANTHER" id="PTHR44755">
    <property type="entry name" value="NATRIURETIC PEPTIDE RECEPTOR 3-RELATED"/>
    <property type="match status" value="1"/>
</dbReference>
<dbReference type="Proteomes" id="UP000008068">
    <property type="component" value="Unassembled WGS sequence"/>
</dbReference>
<keyword evidence="13" id="KW-0141">cGMP biosynthesis</keyword>
<keyword evidence="5 14" id="KW-0812">Transmembrane</keyword>
<evidence type="ECO:0000256" key="14">
    <source>
        <dbReference type="SAM" id="Phobius"/>
    </source>
</evidence>
<evidence type="ECO:0000256" key="7">
    <source>
        <dbReference type="ARBA" id="ARBA00022741"/>
    </source>
</evidence>
<dbReference type="GO" id="GO:0017046">
    <property type="term" value="F:peptide hormone binding"/>
    <property type="evidence" value="ECO:0007669"/>
    <property type="project" value="TreeGrafter"/>
</dbReference>
<sequence length="415" mass="47083">MIQTLLIIIFTSFLVSFFSFSFLLLIHFILKILAECQVQQTLKVGLLFVQNVSSLQVGVGYRTSASAVLVTKEKIREEHLLDNYDFEFVFTYFELGILSKFRFIYEFDECNEIQSGGKTVDLLENKKVDVIFGPTCSRPGMISSTLAAHYNIPIFEWGLTSARQLTDVNRFPTSLPFSVNSYSLAMAIRGTLKQFEWSEFVYVYSNDGDDEKCESLKDDLQTVASQHSDITLAYTTRMISRNVNDMRAAIRDVMKRGRIIVVCVASGNGSKKTVMEAVETENANTNEFVYIMAETNSRGFSTSGDKRLVHLYFFFSVVDQPGGKFYYLWEGTKNNGGNFTPEQSRESMSNLLFLVDNMGMNDEVTPQYLNFSKKVINMMKDAPFYCVEDCAGEEYSSVSFVGGTILKLFHLPKHI</sequence>
<keyword evidence="12" id="KW-0456">Lyase</keyword>
<comment type="catalytic activity">
    <reaction evidence="1">
        <text>GTP = 3',5'-cyclic GMP + diphosphate</text>
        <dbReference type="Rhea" id="RHEA:13665"/>
        <dbReference type="ChEBI" id="CHEBI:33019"/>
        <dbReference type="ChEBI" id="CHEBI:37565"/>
        <dbReference type="ChEBI" id="CHEBI:57746"/>
        <dbReference type="EC" id="4.6.1.2"/>
    </reaction>
</comment>
<keyword evidence="6" id="KW-0732">Signal</keyword>
<dbReference type="FunFam" id="3.40.50.2300:FF:000241">
    <property type="entry name" value="Guanylate cyclase"/>
    <property type="match status" value="1"/>
</dbReference>
<dbReference type="GO" id="GO:0005886">
    <property type="term" value="C:plasma membrane"/>
    <property type="evidence" value="ECO:0007669"/>
    <property type="project" value="UniProtKB-SubCell"/>
</dbReference>